<evidence type="ECO:0000313" key="3">
    <source>
        <dbReference type="Proteomes" id="UP000298458"/>
    </source>
</evidence>
<dbReference type="InterPro" id="IPR010293">
    <property type="entry name" value="Sbt_1"/>
</dbReference>
<comment type="caution">
    <text evidence="2">The sequence shown here is derived from an EMBL/GenBank/DDBJ whole genome shotgun (WGS) entry which is preliminary data.</text>
</comment>
<dbReference type="EMBL" id="RQET01000010">
    <property type="protein sequence ID" value="TGK08654.1"/>
    <property type="molecule type" value="Genomic_DNA"/>
</dbReference>
<feature type="transmembrane region" description="Helical" evidence="1">
    <location>
        <begin position="126"/>
        <end position="148"/>
    </location>
</feature>
<feature type="transmembrane region" description="Helical" evidence="1">
    <location>
        <begin position="15"/>
        <end position="33"/>
    </location>
</feature>
<keyword evidence="1" id="KW-0812">Transmembrane</keyword>
<feature type="transmembrane region" description="Helical" evidence="1">
    <location>
        <begin position="98"/>
        <end position="120"/>
    </location>
</feature>
<protein>
    <submittedName>
        <fullName evidence="2">Sodium-dependent bicarbonate transport family permease</fullName>
    </submittedName>
</protein>
<dbReference type="PANTHER" id="PTHR40400:SF1">
    <property type="entry name" value="SLR1512 PROTEIN"/>
    <property type="match status" value="1"/>
</dbReference>
<feature type="transmembrane region" description="Helical" evidence="1">
    <location>
        <begin position="67"/>
        <end position="86"/>
    </location>
</feature>
<proteinExistence type="predicted"/>
<gene>
    <name evidence="2" type="ORF">EHO60_13785</name>
</gene>
<name>A0A4R9GAG6_9LEPT</name>
<sequence>MDIHAVVENILNPPVLFFFLGMGAVLFKSDLVIPDQIGKFFSMFLLFSIGFKGGHELFKTPFTQEHFFVLLGCAVMATIVPIYAYYILKIKLDRPNAAALAGSFGSISAVTFVTAGAFLHNVGQEFGGFIVAGMALMESPAIVVAVLLDRIGRNKAEGGGKNGFSWKHLLHEAFFGYSIYLLLGALFVGYFTGESGWKKESPFSENLFQGILTLFLLDMGISAAKRFKELAHVGSFLIIATLIIMVINVSLGLILVKVIGMPLGDAFMFTVLCASASYIAVPAAMKGSIPEANPSIYLTVALSIVFPINIVAGIPLYYYLVKTILGA</sequence>
<dbReference type="SUPFAM" id="SSF81665">
    <property type="entry name" value="Calcium ATPase, transmembrane domain M"/>
    <property type="match status" value="1"/>
</dbReference>
<feature type="transmembrane region" description="Helical" evidence="1">
    <location>
        <begin position="169"/>
        <end position="192"/>
    </location>
</feature>
<dbReference type="OrthoDB" id="345121at2"/>
<dbReference type="InterPro" id="IPR023298">
    <property type="entry name" value="ATPase_P-typ_TM_dom_sf"/>
</dbReference>
<dbReference type="RefSeq" id="WP_135768800.1">
    <property type="nucleotide sequence ID" value="NZ_RQET01000010.1"/>
</dbReference>
<dbReference type="Pfam" id="PF05982">
    <property type="entry name" value="Sbt_1"/>
    <property type="match status" value="1"/>
</dbReference>
<dbReference type="Proteomes" id="UP000298458">
    <property type="component" value="Unassembled WGS sequence"/>
</dbReference>
<evidence type="ECO:0000313" key="2">
    <source>
        <dbReference type="EMBL" id="TGK08654.1"/>
    </source>
</evidence>
<evidence type="ECO:0000256" key="1">
    <source>
        <dbReference type="SAM" id="Phobius"/>
    </source>
</evidence>
<feature type="transmembrane region" description="Helical" evidence="1">
    <location>
        <begin position="266"/>
        <end position="284"/>
    </location>
</feature>
<keyword evidence="1" id="KW-1133">Transmembrane helix</keyword>
<reference evidence="2" key="1">
    <citation type="journal article" date="2019" name="PLoS Negl. Trop. Dis.">
        <title>Revisiting the worldwide diversity of Leptospira species in the environment.</title>
        <authorList>
            <person name="Vincent A.T."/>
            <person name="Schiettekatte O."/>
            <person name="Bourhy P."/>
            <person name="Veyrier F.J."/>
            <person name="Picardeau M."/>
        </authorList>
    </citation>
    <scope>NUCLEOTIDE SEQUENCE [LARGE SCALE GENOMIC DNA]</scope>
    <source>
        <strain evidence="2">SSW15</strain>
    </source>
</reference>
<keyword evidence="3" id="KW-1185">Reference proteome</keyword>
<feature type="transmembrane region" description="Helical" evidence="1">
    <location>
        <begin position="236"/>
        <end position="260"/>
    </location>
</feature>
<dbReference type="PANTHER" id="PTHR40400">
    <property type="entry name" value="SLR1512 PROTEIN"/>
    <property type="match status" value="1"/>
</dbReference>
<accession>A0A4R9GAG6</accession>
<dbReference type="AlphaFoldDB" id="A0A4R9GAG6"/>
<organism evidence="2 3">
    <name type="scientific">Leptospira fletcheri</name>
    <dbReference type="NCBI Taxonomy" id="2484981"/>
    <lineage>
        <taxon>Bacteria</taxon>
        <taxon>Pseudomonadati</taxon>
        <taxon>Spirochaetota</taxon>
        <taxon>Spirochaetia</taxon>
        <taxon>Leptospirales</taxon>
        <taxon>Leptospiraceae</taxon>
        <taxon>Leptospira</taxon>
    </lineage>
</organism>
<keyword evidence="1" id="KW-0472">Membrane</keyword>
<feature type="transmembrane region" description="Helical" evidence="1">
    <location>
        <begin position="296"/>
        <end position="320"/>
    </location>
</feature>